<organism evidence="1 2">
    <name type="scientific">Pristionchus entomophagus</name>
    <dbReference type="NCBI Taxonomy" id="358040"/>
    <lineage>
        <taxon>Eukaryota</taxon>
        <taxon>Metazoa</taxon>
        <taxon>Ecdysozoa</taxon>
        <taxon>Nematoda</taxon>
        <taxon>Chromadorea</taxon>
        <taxon>Rhabditida</taxon>
        <taxon>Rhabditina</taxon>
        <taxon>Diplogasteromorpha</taxon>
        <taxon>Diplogasteroidea</taxon>
        <taxon>Neodiplogasteridae</taxon>
        <taxon>Pristionchus</taxon>
    </lineage>
</organism>
<dbReference type="EMBL" id="BTSX01000004">
    <property type="protein sequence ID" value="GMS94723.1"/>
    <property type="molecule type" value="Genomic_DNA"/>
</dbReference>
<reference evidence="1" key="1">
    <citation type="submission" date="2023-10" db="EMBL/GenBank/DDBJ databases">
        <title>Genome assembly of Pristionchus species.</title>
        <authorList>
            <person name="Yoshida K."/>
            <person name="Sommer R.J."/>
        </authorList>
    </citation>
    <scope>NUCLEOTIDE SEQUENCE</scope>
    <source>
        <strain evidence="1">RS0144</strain>
    </source>
</reference>
<evidence type="ECO:0000313" key="2">
    <source>
        <dbReference type="Proteomes" id="UP001432027"/>
    </source>
</evidence>
<name>A0AAV5TJX4_9BILA</name>
<feature type="non-terminal residue" evidence="1">
    <location>
        <position position="1"/>
    </location>
</feature>
<gene>
    <name evidence="1" type="ORF">PENTCL1PPCAC_16898</name>
</gene>
<dbReference type="AlphaFoldDB" id="A0AAV5TJX4"/>
<accession>A0AAV5TJX4</accession>
<proteinExistence type="predicted"/>
<protein>
    <submittedName>
        <fullName evidence="1">Uncharacterized protein</fullName>
    </submittedName>
</protein>
<dbReference type="Proteomes" id="UP001432027">
    <property type="component" value="Unassembled WGS sequence"/>
</dbReference>
<comment type="caution">
    <text evidence="1">The sequence shown here is derived from an EMBL/GenBank/DDBJ whole genome shotgun (WGS) entry which is preliminary data.</text>
</comment>
<sequence length="71" mass="8139">KNVDPPELIVLSEVYGISFVTLHFESENPPPKKRKWRLLLTVNSIDHPTSTNNKHSILKCAPMPRMISQFP</sequence>
<keyword evidence="2" id="KW-1185">Reference proteome</keyword>
<evidence type="ECO:0000313" key="1">
    <source>
        <dbReference type="EMBL" id="GMS94723.1"/>
    </source>
</evidence>